<dbReference type="SUPFAM" id="SSF48425">
    <property type="entry name" value="Sec7 domain"/>
    <property type="match status" value="1"/>
</dbReference>
<feature type="region of interest" description="Disordered" evidence="1">
    <location>
        <begin position="115"/>
        <end position="134"/>
    </location>
</feature>
<feature type="region of interest" description="Disordered" evidence="1">
    <location>
        <begin position="431"/>
        <end position="737"/>
    </location>
</feature>
<dbReference type="PROSITE" id="PS50190">
    <property type="entry name" value="SEC7"/>
    <property type="match status" value="1"/>
</dbReference>
<feature type="compositionally biased region" description="Polar residues" evidence="1">
    <location>
        <begin position="47"/>
        <end position="57"/>
    </location>
</feature>
<feature type="compositionally biased region" description="Basic and acidic residues" evidence="1">
    <location>
        <begin position="971"/>
        <end position="980"/>
    </location>
</feature>
<feature type="region of interest" description="Disordered" evidence="1">
    <location>
        <begin position="200"/>
        <end position="250"/>
    </location>
</feature>
<gene>
    <name evidence="3" type="ORF">GJ744_007731</name>
</gene>
<feature type="compositionally biased region" description="Basic and acidic residues" evidence="1">
    <location>
        <begin position="589"/>
        <end position="598"/>
    </location>
</feature>
<feature type="compositionally biased region" description="Basic and acidic residues" evidence="1">
    <location>
        <begin position="1484"/>
        <end position="1499"/>
    </location>
</feature>
<dbReference type="GO" id="GO:0005085">
    <property type="term" value="F:guanyl-nucleotide exchange factor activity"/>
    <property type="evidence" value="ECO:0007669"/>
    <property type="project" value="InterPro"/>
</dbReference>
<dbReference type="PANTHER" id="PTHR10663:SF373">
    <property type="entry name" value="PH AND SEC7 DOMAIN-CONTAINING PROTEIN C11E3.11C"/>
    <property type="match status" value="1"/>
</dbReference>
<evidence type="ECO:0000259" key="2">
    <source>
        <dbReference type="PROSITE" id="PS50190"/>
    </source>
</evidence>
<dbReference type="Pfam" id="PF01369">
    <property type="entry name" value="Sec7"/>
    <property type="match status" value="1"/>
</dbReference>
<feature type="compositionally biased region" description="Polar residues" evidence="1">
    <location>
        <begin position="571"/>
        <end position="586"/>
    </location>
</feature>
<evidence type="ECO:0000313" key="4">
    <source>
        <dbReference type="Proteomes" id="UP000606974"/>
    </source>
</evidence>
<dbReference type="PANTHER" id="PTHR10663">
    <property type="entry name" value="GUANYL-NUCLEOTIDE EXCHANGE FACTOR"/>
    <property type="match status" value="1"/>
</dbReference>
<comment type="caution">
    <text evidence="3">The sequence shown here is derived from an EMBL/GenBank/DDBJ whole genome shotgun (WGS) entry which is preliminary data.</text>
</comment>
<protein>
    <recommendedName>
        <fullName evidence="2">SEC7 domain-containing protein</fullName>
    </recommendedName>
</protein>
<feature type="domain" description="SEC7" evidence="2">
    <location>
        <begin position="773"/>
        <end position="919"/>
    </location>
</feature>
<feature type="region of interest" description="Disordered" evidence="1">
    <location>
        <begin position="1057"/>
        <end position="1113"/>
    </location>
</feature>
<dbReference type="InterPro" id="IPR035999">
    <property type="entry name" value="Sec7_dom_sf"/>
</dbReference>
<dbReference type="InterPro" id="IPR000904">
    <property type="entry name" value="Sec7_dom"/>
</dbReference>
<feature type="compositionally biased region" description="Polar residues" evidence="1">
    <location>
        <begin position="618"/>
        <end position="638"/>
    </location>
</feature>
<reference evidence="3" key="1">
    <citation type="submission" date="2020-02" db="EMBL/GenBank/DDBJ databases">
        <authorList>
            <person name="Palmer J.M."/>
        </authorList>
    </citation>
    <scope>NUCLEOTIDE SEQUENCE</scope>
    <source>
        <strain evidence="3">EPUS1.4</strain>
        <tissue evidence="3">Thallus</tissue>
    </source>
</reference>
<feature type="compositionally biased region" description="Polar residues" evidence="1">
    <location>
        <begin position="720"/>
        <end position="731"/>
    </location>
</feature>
<feature type="compositionally biased region" description="Polar residues" evidence="1">
    <location>
        <begin position="934"/>
        <end position="949"/>
    </location>
</feature>
<sequence length="1505" mass="163568">MTNLYPSPPTRPAPVPAPNANPVRSQDAFRTSSPPHTPRNPHKRLVRSQTGHHVSTRTSKRETFLDDITPVEGVRGHDGGDEKDPHDLAFSPKHVTRASVVDNMLIALDQFSNPTPSSISTREPPNASLRYNSVIGRRRGNTFSSDVSSDNESRMDEGNALLSFQRNQRSGSNSTFQFPRTLQPVPSLCEEEDSANRARVFDSRKGFAPSRQHYRRKSGKSSGSSSVDLGQPLSSSKLGRAGNRRSQSFDFGSYRRSVPILDNGTNGSSASHNLANEMEAAPTPIVHAGPSRGQSPTRHTTTALLHPVYDPALAGGRNMAKPSKNPYARKGRAGTMGAVSTKGRDELRDLYGHVEDLHGHVEDLPPMPTYLAPLPQSPTSAFHKPSIGSCADLPLQPKDRPGFFRRVFGSKNASATPFQVVGSEDGVFRESMTVSPTEESFRASASSSKSHKQSPKDPNSTTSPLPKGQQMVSKKSSAFFRRRKKSAAGQMPTPLPLSLQSTKVEAAEPSPVSSLRQVMNPYLGGRPLPSPKFESTNESPQGFHTAHTSFSRHNNASPNTEEKAPVDWNRSEQVTSQSVRPESAVNQDLKFRQQDHQDSTFLADSSGTEDSNTRSRQRTPSESSDGRSHTSALITAQGQGSGGWLPVRFPFTSANGSAATTPSSGTGTPHSPSSQTPPNFTGPNFVVPSTTTRPSTLRLQPETLSSVGRGSSSKDHAASPVTNSALPSDSEPSLYKSAPSTPLASFFENAAAADASPTVKITGSPENIQAPPLSEDDQEQALKIFENRDEKLDPGEVSAWLGDADDGRERIRMAYMNLFDWTNVDILSALRGLCARIALKGETQQVDRMLDAFSKRWCDCNRNHAFKSSDVVHTICYSILLLNTDLHVADIGQKMTRTQFIRNTLPTIRRTASDSKLDGAATLRAGTWPKPDPSASTGHSPLPRTSTLPVESRAGRSSVDEAIPVIGSGRSTEKLMRESSGDADSAPNDPGPLVTTPFVGSIRAWESQIESVLKRIYTSISRERLPLFGAKAETLDIPSHLLYITGNMLRRAPSTLSKAASDHSRGRGGEHRVGTGRWASKPRCRPHVNRVSTVGSTRTSMDEGSSTWSPSMSSTWSKASFGKTWTSMSAGSFNSEGLHGGFQKSVGFANALSQAIIREGSTGNIDDHEEGMKAAPLLDDESLELCGAPWAKEGSVKHKHHLDGVEKRAKSRNWNDCFAVVEKGWMRLFSFSVNAKSLRVKAKDKAKAGGVVGGGNWMDNAEEVAKFLLRQSIASALPEPGYSKVRPHVWALSLPTGAVHLFQVGTPDIVKEFVSTANYWSARLSKEPMMGGISNMEYGWSDSVVNRALINSEPCPSIPASGSRPSMQSSIRSSFDPVGGSTRPKLPGDKVTINEWCPPQQSMMASQLMEVDQLRTLQTYVRNVEEELAKHNELRPAMLLAFSPRHPNNNKAMANWEKKSSYLLREIVKFKTYVDSLVLAQKEREGVSHVKAKDKDKNEGTCGTP</sequence>
<feature type="region of interest" description="Disordered" evidence="1">
    <location>
        <begin position="923"/>
        <end position="993"/>
    </location>
</feature>
<dbReference type="EMBL" id="JAACFV010000004">
    <property type="protein sequence ID" value="KAF7513680.1"/>
    <property type="molecule type" value="Genomic_DNA"/>
</dbReference>
<feature type="compositionally biased region" description="Pro residues" evidence="1">
    <location>
        <begin position="1"/>
        <end position="19"/>
    </location>
</feature>
<dbReference type="OrthoDB" id="2157641at2759"/>
<feature type="compositionally biased region" description="Low complexity" evidence="1">
    <location>
        <begin position="1361"/>
        <end position="1374"/>
    </location>
</feature>
<feature type="region of interest" description="Disordered" evidence="1">
    <location>
        <begin position="1484"/>
        <end position="1505"/>
    </location>
</feature>
<dbReference type="SUPFAM" id="SSF50729">
    <property type="entry name" value="PH domain-like"/>
    <property type="match status" value="1"/>
</dbReference>
<dbReference type="InterPro" id="IPR011993">
    <property type="entry name" value="PH-like_dom_sf"/>
</dbReference>
<dbReference type="InterPro" id="IPR023394">
    <property type="entry name" value="Sec7_C_sf"/>
</dbReference>
<feature type="region of interest" description="Disordered" evidence="1">
    <location>
        <begin position="1356"/>
        <end position="1390"/>
    </location>
</feature>
<evidence type="ECO:0000256" key="1">
    <source>
        <dbReference type="SAM" id="MobiDB-lite"/>
    </source>
</evidence>
<evidence type="ECO:0000313" key="3">
    <source>
        <dbReference type="EMBL" id="KAF7513680.1"/>
    </source>
</evidence>
<dbReference type="Proteomes" id="UP000606974">
    <property type="component" value="Unassembled WGS sequence"/>
</dbReference>
<dbReference type="GO" id="GO:0032012">
    <property type="term" value="P:regulation of ARF protein signal transduction"/>
    <property type="evidence" value="ECO:0007669"/>
    <property type="project" value="InterPro"/>
</dbReference>
<feature type="region of interest" description="Disordered" evidence="1">
    <location>
        <begin position="1"/>
        <end position="91"/>
    </location>
</feature>
<proteinExistence type="predicted"/>
<name>A0A8H7AYX0_9EURO</name>
<dbReference type="SMART" id="SM00222">
    <property type="entry name" value="Sec7"/>
    <property type="match status" value="1"/>
</dbReference>
<feature type="compositionally biased region" description="Polar residues" evidence="1">
    <location>
        <begin position="599"/>
        <end position="610"/>
    </location>
</feature>
<feature type="compositionally biased region" description="Basic and acidic residues" evidence="1">
    <location>
        <begin position="74"/>
        <end position="87"/>
    </location>
</feature>
<feature type="compositionally biased region" description="Polar residues" evidence="1">
    <location>
        <begin position="1090"/>
        <end position="1104"/>
    </location>
</feature>
<feature type="compositionally biased region" description="Basic and acidic residues" evidence="1">
    <location>
        <begin position="1060"/>
        <end position="1073"/>
    </location>
</feature>
<dbReference type="Pfam" id="PF15410">
    <property type="entry name" value="PH_9"/>
    <property type="match status" value="1"/>
</dbReference>
<feature type="compositionally biased region" description="Polar residues" evidence="1">
    <location>
        <begin position="679"/>
        <end position="711"/>
    </location>
</feature>
<keyword evidence="4" id="KW-1185">Reference proteome</keyword>
<feature type="region of interest" description="Disordered" evidence="1">
    <location>
        <begin position="313"/>
        <end position="337"/>
    </location>
</feature>
<organism evidence="3 4">
    <name type="scientific">Endocarpon pusillum</name>
    <dbReference type="NCBI Taxonomy" id="364733"/>
    <lineage>
        <taxon>Eukaryota</taxon>
        <taxon>Fungi</taxon>
        <taxon>Dikarya</taxon>
        <taxon>Ascomycota</taxon>
        <taxon>Pezizomycotina</taxon>
        <taxon>Eurotiomycetes</taxon>
        <taxon>Chaetothyriomycetidae</taxon>
        <taxon>Verrucariales</taxon>
        <taxon>Verrucariaceae</taxon>
        <taxon>Endocarpon</taxon>
    </lineage>
</organism>
<dbReference type="Gene3D" id="1.10.1000.11">
    <property type="entry name" value="Arf Nucleotide-binding Site Opener,domain 2"/>
    <property type="match status" value="1"/>
</dbReference>
<dbReference type="Gene3D" id="2.30.29.30">
    <property type="entry name" value="Pleckstrin-homology domain (PH domain)/Phosphotyrosine-binding domain (PTB)"/>
    <property type="match status" value="1"/>
</dbReference>
<dbReference type="InterPro" id="IPR041681">
    <property type="entry name" value="PH_9"/>
</dbReference>
<feature type="compositionally biased region" description="Low complexity" evidence="1">
    <location>
        <begin position="652"/>
        <end position="678"/>
    </location>
</feature>
<accession>A0A8H7AYX0</accession>
<feature type="compositionally biased region" description="Polar residues" evidence="1">
    <location>
        <begin position="533"/>
        <end position="559"/>
    </location>
</feature>